<dbReference type="EMBL" id="JAAFYZ010000068">
    <property type="protein sequence ID" value="MBS2549296.1"/>
    <property type="molecule type" value="Genomic_DNA"/>
</dbReference>
<feature type="compositionally biased region" description="Low complexity" evidence="1">
    <location>
        <begin position="206"/>
        <end position="221"/>
    </location>
</feature>
<sequence length="221" mass="22643">MPATAQRLREIAAFALLAFGMISTLFNTITLLFGPDGCVATGIGAMTRTGSQGTTIPFAYRALGATGSLLNPVVIAAPVGAAALVHVQVRLRSSKGIALVSLLTVVLAGVFGLVALFASFGAENATGYMKTTSFCIGLTELGVTAVAAWLILGYFKQHGPARVAAPYGLQPPPGPWNQPQQQQQWQQPPGGGPAWGPGGGPGSGPAWGPSQPQWGPPQQQG</sequence>
<feature type="transmembrane region" description="Helical" evidence="2">
    <location>
        <begin position="58"/>
        <end position="85"/>
    </location>
</feature>
<evidence type="ECO:0000256" key="1">
    <source>
        <dbReference type="SAM" id="MobiDB-lite"/>
    </source>
</evidence>
<feature type="transmembrane region" description="Helical" evidence="2">
    <location>
        <begin position="131"/>
        <end position="152"/>
    </location>
</feature>
<keyword evidence="2" id="KW-0812">Transmembrane</keyword>
<evidence type="ECO:0000256" key="2">
    <source>
        <dbReference type="SAM" id="Phobius"/>
    </source>
</evidence>
<feature type="compositionally biased region" description="Low complexity" evidence="1">
    <location>
        <begin position="177"/>
        <end position="188"/>
    </location>
</feature>
<feature type="transmembrane region" description="Helical" evidence="2">
    <location>
        <begin position="97"/>
        <end position="119"/>
    </location>
</feature>
<evidence type="ECO:0000313" key="3">
    <source>
        <dbReference type="EMBL" id="MBS2549296.1"/>
    </source>
</evidence>
<keyword evidence="4" id="KW-1185">Reference proteome</keyword>
<comment type="caution">
    <text evidence="3">The sequence shown here is derived from an EMBL/GenBank/DDBJ whole genome shotgun (WGS) entry which is preliminary data.</text>
</comment>
<feature type="transmembrane region" description="Helical" evidence="2">
    <location>
        <begin position="12"/>
        <end position="33"/>
    </location>
</feature>
<dbReference type="Proteomes" id="UP000730482">
    <property type="component" value="Unassembled WGS sequence"/>
</dbReference>
<organism evidence="3 4">
    <name type="scientific">Catenulispora pinistramenti</name>
    <dbReference type="NCBI Taxonomy" id="2705254"/>
    <lineage>
        <taxon>Bacteria</taxon>
        <taxon>Bacillati</taxon>
        <taxon>Actinomycetota</taxon>
        <taxon>Actinomycetes</taxon>
        <taxon>Catenulisporales</taxon>
        <taxon>Catenulisporaceae</taxon>
        <taxon>Catenulispora</taxon>
    </lineage>
</organism>
<accession>A0ABS5KTB3</accession>
<protein>
    <submittedName>
        <fullName evidence="3">Uncharacterized protein</fullName>
    </submittedName>
</protein>
<feature type="region of interest" description="Disordered" evidence="1">
    <location>
        <begin position="166"/>
        <end position="221"/>
    </location>
</feature>
<proteinExistence type="predicted"/>
<dbReference type="RefSeq" id="WP_212010859.1">
    <property type="nucleotide sequence ID" value="NZ_JAAFYZ010000068.1"/>
</dbReference>
<gene>
    <name evidence="3" type="ORF">KGQ19_20745</name>
</gene>
<name>A0ABS5KTB3_9ACTN</name>
<feature type="compositionally biased region" description="Gly residues" evidence="1">
    <location>
        <begin position="192"/>
        <end position="205"/>
    </location>
</feature>
<keyword evidence="2" id="KW-0472">Membrane</keyword>
<evidence type="ECO:0000313" key="4">
    <source>
        <dbReference type="Proteomes" id="UP000730482"/>
    </source>
</evidence>
<reference evidence="3 4" key="1">
    <citation type="submission" date="2020-02" db="EMBL/GenBank/DDBJ databases">
        <title>Acidophilic actinobacteria isolated from forest soil.</title>
        <authorList>
            <person name="Golinska P."/>
        </authorList>
    </citation>
    <scope>NUCLEOTIDE SEQUENCE [LARGE SCALE GENOMIC DNA]</scope>
    <source>
        <strain evidence="3 4">NL8</strain>
    </source>
</reference>
<keyword evidence="2" id="KW-1133">Transmembrane helix</keyword>